<evidence type="ECO:0000256" key="12">
    <source>
        <dbReference type="ARBA" id="ARBA00048212"/>
    </source>
</evidence>
<dbReference type="InterPro" id="IPR043131">
    <property type="entry name" value="BCAT-like_N"/>
</dbReference>
<dbReference type="PANTHER" id="PTHR11825">
    <property type="entry name" value="SUBGROUP IIII AMINOTRANSFERASE"/>
    <property type="match status" value="1"/>
</dbReference>
<dbReference type="Gene3D" id="3.30.470.10">
    <property type="match status" value="1"/>
</dbReference>
<evidence type="ECO:0000256" key="19">
    <source>
        <dbReference type="RuleBase" id="RU004519"/>
    </source>
</evidence>
<evidence type="ECO:0000256" key="1">
    <source>
        <dbReference type="ARBA" id="ARBA00001933"/>
    </source>
</evidence>
<evidence type="ECO:0000256" key="11">
    <source>
        <dbReference type="ARBA" id="ARBA00023304"/>
    </source>
</evidence>
<dbReference type="UniPathway" id="UPA00049">
    <property type="reaction ID" value="UER00062"/>
</dbReference>
<comment type="caution">
    <text evidence="20">The sequence shown here is derived from an EMBL/GenBank/DDBJ whole genome shotgun (WGS) entry which is preliminary data.</text>
</comment>
<dbReference type="InterPro" id="IPR033939">
    <property type="entry name" value="BCAT_family"/>
</dbReference>
<evidence type="ECO:0000256" key="6">
    <source>
        <dbReference type="ARBA" id="ARBA00009320"/>
    </source>
</evidence>
<name>A0A4R6BI32_9STAP</name>
<dbReference type="SUPFAM" id="SSF56752">
    <property type="entry name" value="D-aminoacid aminotransferase-like PLP-dependent enzymes"/>
    <property type="match status" value="1"/>
</dbReference>
<protein>
    <recommendedName>
        <fullName evidence="18">Branched-chain-amino-acid aminotransferase</fullName>
        <ecNumber evidence="18">2.6.1.42</ecNumber>
    </recommendedName>
</protein>
<comment type="catalytic activity">
    <reaction evidence="13 18">
        <text>L-isoleucine + 2-oxoglutarate = (S)-3-methyl-2-oxopentanoate + L-glutamate</text>
        <dbReference type="Rhea" id="RHEA:24801"/>
        <dbReference type="ChEBI" id="CHEBI:16810"/>
        <dbReference type="ChEBI" id="CHEBI:29985"/>
        <dbReference type="ChEBI" id="CHEBI:35146"/>
        <dbReference type="ChEBI" id="CHEBI:58045"/>
        <dbReference type="EC" id="2.6.1.42"/>
    </reaction>
</comment>
<accession>A0A4R6BI32</accession>
<keyword evidence="21" id="KW-1185">Reference proteome</keyword>
<comment type="function">
    <text evidence="2">Acts on leucine, isoleucine and valine.</text>
</comment>
<evidence type="ECO:0000256" key="14">
    <source>
        <dbReference type="ARBA" id="ARBA00049229"/>
    </source>
</evidence>
<comment type="pathway">
    <text evidence="3 19">Amino-acid biosynthesis; L-isoleucine biosynthesis; L-isoleucine from 2-oxobutanoate: step 4/4.</text>
</comment>
<evidence type="ECO:0000256" key="7">
    <source>
        <dbReference type="ARBA" id="ARBA00022576"/>
    </source>
</evidence>
<evidence type="ECO:0000256" key="5">
    <source>
        <dbReference type="ARBA" id="ARBA00005072"/>
    </source>
</evidence>
<dbReference type="InterPro" id="IPR036038">
    <property type="entry name" value="Aminotransferase-like"/>
</dbReference>
<evidence type="ECO:0000256" key="17">
    <source>
        <dbReference type="RuleBase" id="RU004516"/>
    </source>
</evidence>
<dbReference type="GO" id="GO:0009097">
    <property type="term" value="P:isoleucine biosynthetic process"/>
    <property type="evidence" value="ECO:0007669"/>
    <property type="project" value="UniProtKB-UniPathway"/>
</dbReference>
<evidence type="ECO:0000256" key="2">
    <source>
        <dbReference type="ARBA" id="ARBA00003109"/>
    </source>
</evidence>
<dbReference type="Proteomes" id="UP000295328">
    <property type="component" value="Unassembled WGS sequence"/>
</dbReference>
<dbReference type="PIRSF" id="PIRSF006468">
    <property type="entry name" value="BCAT1"/>
    <property type="match status" value="1"/>
</dbReference>
<comment type="catalytic activity">
    <reaction evidence="14 18">
        <text>L-leucine + 2-oxoglutarate = 4-methyl-2-oxopentanoate + L-glutamate</text>
        <dbReference type="Rhea" id="RHEA:18321"/>
        <dbReference type="ChEBI" id="CHEBI:16810"/>
        <dbReference type="ChEBI" id="CHEBI:17865"/>
        <dbReference type="ChEBI" id="CHEBI:29985"/>
        <dbReference type="ChEBI" id="CHEBI:57427"/>
        <dbReference type="EC" id="2.6.1.42"/>
    </reaction>
</comment>
<keyword evidence="7 18" id="KW-0032">Aminotransferase</keyword>
<dbReference type="InterPro" id="IPR043132">
    <property type="entry name" value="BCAT-like_C"/>
</dbReference>
<keyword evidence="11 18" id="KW-0100">Branched-chain amino acid biosynthesis</keyword>
<evidence type="ECO:0000256" key="8">
    <source>
        <dbReference type="ARBA" id="ARBA00022605"/>
    </source>
</evidence>
<evidence type="ECO:0000256" key="15">
    <source>
        <dbReference type="PIRSR" id="PIRSR006468-1"/>
    </source>
</evidence>
<evidence type="ECO:0000256" key="10">
    <source>
        <dbReference type="ARBA" id="ARBA00022898"/>
    </source>
</evidence>
<evidence type="ECO:0000313" key="21">
    <source>
        <dbReference type="Proteomes" id="UP000295328"/>
    </source>
</evidence>
<dbReference type="NCBIfam" id="TIGR01123">
    <property type="entry name" value="ilvE_II"/>
    <property type="match status" value="1"/>
</dbReference>
<evidence type="ECO:0000256" key="4">
    <source>
        <dbReference type="ARBA" id="ARBA00004931"/>
    </source>
</evidence>
<dbReference type="OrthoDB" id="9804984at2"/>
<dbReference type="UniPathway" id="UPA00048">
    <property type="reaction ID" value="UER00073"/>
</dbReference>
<dbReference type="GO" id="GO:0052656">
    <property type="term" value="F:L-isoleucine-2-oxoglutarate transaminase activity"/>
    <property type="evidence" value="ECO:0007669"/>
    <property type="project" value="RHEA"/>
</dbReference>
<dbReference type="InterPro" id="IPR001544">
    <property type="entry name" value="Aminotrans_IV"/>
</dbReference>
<dbReference type="GO" id="GO:0009099">
    <property type="term" value="P:L-valine biosynthetic process"/>
    <property type="evidence" value="ECO:0007669"/>
    <property type="project" value="UniProtKB-UniPathway"/>
</dbReference>
<dbReference type="PANTHER" id="PTHR11825:SF44">
    <property type="entry name" value="BRANCHED-CHAIN-AMINO-ACID AMINOTRANSFERASE"/>
    <property type="match status" value="1"/>
</dbReference>
<keyword evidence="8 18" id="KW-0028">Amino-acid biosynthesis</keyword>
<keyword evidence="9 18" id="KW-0808">Transferase</keyword>
<dbReference type="NCBIfam" id="NF009897">
    <property type="entry name" value="PRK13357.1"/>
    <property type="match status" value="1"/>
</dbReference>
<evidence type="ECO:0000256" key="16">
    <source>
        <dbReference type="RuleBase" id="RU004106"/>
    </source>
</evidence>
<keyword evidence="10 17" id="KW-0663">Pyridoxal phosphate</keyword>
<dbReference type="UniPathway" id="UPA00047">
    <property type="reaction ID" value="UER00058"/>
</dbReference>
<comment type="similarity">
    <text evidence="6 16">Belongs to the class-IV pyridoxal-phosphate-dependent aminotransferase family.</text>
</comment>
<evidence type="ECO:0000256" key="13">
    <source>
        <dbReference type="ARBA" id="ARBA00048798"/>
    </source>
</evidence>
<comment type="cofactor">
    <cofactor evidence="1 17">
        <name>pyridoxal 5'-phosphate</name>
        <dbReference type="ChEBI" id="CHEBI:597326"/>
    </cofactor>
</comment>
<gene>
    <name evidence="20" type="ORF">ERX37_10045</name>
</gene>
<evidence type="ECO:0000313" key="20">
    <source>
        <dbReference type="EMBL" id="TDM01212.1"/>
    </source>
</evidence>
<dbReference type="PROSITE" id="PS00770">
    <property type="entry name" value="AA_TRANSFER_CLASS_4"/>
    <property type="match status" value="1"/>
</dbReference>
<sequence>MKNAVEVIQREQLKEKPTESLGFGQHFTDYMFVMDYSVDKGWHNAVIQPYQNIEISPSAQVLHYGQAVFEGMKAYRQGESIVLFRPEENFKRMNRSNARLNIPEVDGECLLEALKQLVALEKDWIPEGEGESLYIRPFVIATEPHLGVHAALEYKFMIILSPVGAYYGDEQLMPTRIYVEDEYVRAVRGGVGFAKAAGNYAASLAAQTRASELGYQQVLWLDGVEQRYIEEVGSMNIFFVIDGKVVTPELNGSILPGITRKSIIQLAEHLGYEVEERRISIEEVLDSEHISEIFGTGTAAVLSPVGFIKYKEREIKISGGQTGSITQHLYDQYTGIQAGTIPDPFGWRVEVPVTDKV</sequence>
<dbReference type="EMBL" id="SCWE01000005">
    <property type="protein sequence ID" value="TDM01212.1"/>
    <property type="molecule type" value="Genomic_DNA"/>
</dbReference>
<evidence type="ECO:0000256" key="18">
    <source>
        <dbReference type="RuleBase" id="RU004517"/>
    </source>
</evidence>
<proteinExistence type="inferred from homology"/>
<dbReference type="RefSeq" id="WP_133430550.1">
    <property type="nucleotide sequence ID" value="NZ_BMCC01000005.1"/>
</dbReference>
<comment type="pathway">
    <text evidence="4 19">Amino-acid biosynthesis; L-valine biosynthesis; L-valine from pyruvate: step 4/4.</text>
</comment>
<evidence type="ECO:0000256" key="9">
    <source>
        <dbReference type="ARBA" id="ARBA00022679"/>
    </source>
</evidence>
<dbReference type="InterPro" id="IPR005786">
    <property type="entry name" value="B_amino_transII"/>
</dbReference>
<comment type="catalytic activity">
    <reaction evidence="12 18">
        <text>L-valine + 2-oxoglutarate = 3-methyl-2-oxobutanoate + L-glutamate</text>
        <dbReference type="Rhea" id="RHEA:24813"/>
        <dbReference type="ChEBI" id="CHEBI:11851"/>
        <dbReference type="ChEBI" id="CHEBI:16810"/>
        <dbReference type="ChEBI" id="CHEBI:29985"/>
        <dbReference type="ChEBI" id="CHEBI:57762"/>
        <dbReference type="EC" id="2.6.1.42"/>
    </reaction>
</comment>
<dbReference type="AlphaFoldDB" id="A0A4R6BI32"/>
<dbReference type="InterPro" id="IPR018300">
    <property type="entry name" value="Aminotrans_IV_CS"/>
</dbReference>
<evidence type="ECO:0000256" key="3">
    <source>
        <dbReference type="ARBA" id="ARBA00004824"/>
    </source>
</evidence>
<dbReference type="GO" id="GO:0009098">
    <property type="term" value="P:L-leucine biosynthetic process"/>
    <property type="evidence" value="ECO:0007669"/>
    <property type="project" value="UniProtKB-UniPathway"/>
</dbReference>
<dbReference type="EC" id="2.6.1.42" evidence="18"/>
<dbReference type="GO" id="GO:0052654">
    <property type="term" value="F:L-leucine-2-oxoglutarate transaminase activity"/>
    <property type="evidence" value="ECO:0007669"/>
    <property type="project" value="RHEA"/>
</dbReference>
<dbReference type="CDD" id="cd01557">
    <property type="entry name" value="BCAT_beta_family"/>
    <property type="match status" value="1"/>
</dbReference>
<dbReference type="Pfam" id="PF01063">
    <property type="entry name" value="Aminotran_4"/>
    <property type="match status" value="1"/>
</dbReference>
<dbReference type="GO" id="GO:0052655">
    <property type="term" value="F:L-valine-2-oxoglutarate transaminase activity"/>
    <property type="evidence" value="ECO:0007669"/>
    <property type="project" value="RHEA"/>
</dbReference>
<dbReference type="Gene3D" id="3.20.10.10">
    <property type="entry name" value="D-amino Acid Aminotransferase, subunit A, domain 2"/>
    <property type="match status" value="1"/>
</dbReference>
<comment type="pathway">
    <text evidence="5 19">Amino-acid biosynthesis; L-leucine biosynthesis; L-leucine from 3-methyl-2-oxobutanoate: step 4/4.</text>
</comment>
<reference evidence="20 21" key="1">
    <citation type="submission" date="2019-01" db="EMBL/GenBank/DDBJ databases">
        <title>Draft genome sequences of the type strains of six Macrococcus species.</title>
        <authorList>
            <person name="Mazhar S."/>
            <person name="Altermann E."/>
            <person name="Hill C."/>
            <person name="Mcauliffe O."/>
        </authorList>
    </citation>
    <scope>NUCLEOTIDE SEQUENCE [LARGE SCALE GENOMIC DNA]</scope>
    <source>
        <strain evidence="20 21">CCM4809</strain>
    </source>
</reference>
<feature type="modified residue" description="N6-(pyridoxal phosphate)lysine" evidence="15">
    <location>
        <position position="195"/>
    </location>
</feature>
<organism evidence="20 21">
    <name type="scientific">Macrococcus hajekii</name>
    <dbReference type="NCBI Taxonomy" id="198482"/>
    <lineage>
        <taxon>Bacteria</taxon>
        <taxon>Bacillati</taxon>
        <taxon>Bacillota</taxon>
        <taxon>Bacilli</taxon>
        <taxon>Bacillales</taxon>
        <taxon>Staphylococcaceae</taxon>
        <taxon>Macrococcus</taxon>
    </lineage>
</organism>